<evidence type="ECO:0000313" key="4">
    <source>
        <dbReference type="Proteomes" id="UP000006786"/>
    </source>
</evidence>
<dbReference type="Proteomes" id="UP000006786">
    <property type="component" value="Unassembled WGS sequence"/>
</dbReference>
<dbReference type="PATRIC" id="fig|391937.3.peg.1340"/>
<dbReference type="EMBL" id="AMRM01000006">
    <property type="protein sequence ID" value="EKF19526.1"/>
    <property type="molecule type" value="Genomic_DNA"/>
</dbReference>
<dbReference type="PANTHER" id="PTHR39962">
    <property type="entry name" value="BLL4848 PROTEIN"/>
    <property type="match status" value="1"/>
</dbReference>
<dbReference type="Pfam" id="PF17930">
    <property type="entry name" value="LpxI_N"/>
    <property type="match status" value="1"/>
</dbReference>
<comment type="caution">
    <text evidence="3">The sequence shown here is derived from an EMBL/GenBank/DDBJ whole genome shotgun (WGS) entry which is preliminary data.</text>
</comment>
<accession>K2MBK0</accession>
<dbReference type="InterPro" id="IPR010415">
    <property type="entry name" value="LpxI_C"/>
</dbReference>
<dbReference type="PANTHER" id="PTHR39962:SF1">
    <property type="entry name" value="LPXI FAMILY PROTEIN"/>
    <property type="match status" value="1"/>
</dbReference>
<evidence type="ECO:0000259" key="2">
    <source>
        <dbReference type="Pfam" id="PF17930"/>
    </source>
</evidence>
<dbReference type="eggNOG" id="COG3494">
    <property type="taxonomic scope" value="Bacteria"/>
</dbReference>
<dbReference type="InterPro" id="IPR041255">
    <property type="entry name" value="LpxI_N"/>
</dbReference>
<dbReference type="STRING" id="391937.NA2_06517"/>
<organism evidence="3 4">
    <name type="scientific">Nitratireductor pacificus pht-3B</name>
    <dbReference type="NCBI Taxonomy" id="391937"/>
    <lineage>
        <taxon>Bacteria</taxon>
        <taxon>Pseudomonadati</taxon>
        <taxon>Pseudomonadota</taxon>
        <taxon>Alphaproteobacteria</taxon>
        <taxon>Hyphomicrobiales</taxon>
        <taxon>Phyllobacteriaceae</taxon>
        <taxon>Nitratireductor</taxon>
    </lineage>
</organism>
<keyword evidence="4" id="KW-1185">Reference proteome</keyword>
<evidence type="ECO:0008006" key="5">
    <source>
        <dbReference type="Google" id="ProtNLM"/>
    </source>
</evidence>
<dbReference type="InterPro" id="IPR043167">
    <property type="entry name" value="LpxI_C_sf"/>
</dbReference>
<evidence type="ECO:0000259" key="1">
    <source>
        <dbReference type="Pfam" id="PF06230"/>
    </source>
</evidence>
<protein>
    <recommendedName>
        <fullName evidence="5">Phosphatidate cytidyltransferase</fullName>
    </recommendedName>
</protein>
<feature type="domain" description="LpxI C-terminal" evidence="1">
    <location>
        <begin position="123"/>
        <end position="259"/>
    </location>
</feature>
<dbReference type="Gene3D" id="3.40.140.80">
    <property type="match status" value="1"/>
</dbReference>
<dbReference type="InterPro" id="IPR053174">
    <property type="entry name" value="LpxI"/>
</dbReference>
<sequence length="265" mass="27758">MVAALIRQGHRPLVVAIEGDADWIGEGAQSFDLMPTPPERFALVLPKLKRAGVTHLVLAGGVSGRPPLHRIRFGLDVFKMLPRLIRAYAKGDDGLLRAVIAYIEDNGIAVLGAHEIAPDLLAPAGVLSRVRPSAADRRDIAAAHEAAHAIGVLDIGQAAIAVGGRAVALEGIEGTAGLLERMRDMRGHGRLAGRKRGVLVKCAKPQQELRADLPTIGLQTIEAAHAAGLAGVAVEAGRALIIDYAATVARADELGLYLVGLEDVA</sequence>
<feature type="domain" description="LpxI N-terminal" evidence="2">
    <location>
        <begin position="2"/>
        <end position="120"/>
    </location>
</feature>
<name>K2MBK0_9HYPH</name>
<reference evidence="3 4" key="1">
    <citation type="journal article" date="2012" name="J. Bacteriol.">
        <title>Genome Sequence of Nitratireductor pacificus Type Strain pht-3B.</title>
        <authorList>
            <person name="Lai Q."/>
            <person name="Li G."/>
            <person name="Shao Z."/>
        </authorList>
    </citation>
    <scope>NUCLEOTIDE SEQUENCE [LARGE SCALE GENOMIC DNA]</scope>
    <source>
        <strain evidence="4">pht-3B</strain>
    </source>
</reference>
<proteinExistence type="predicted"/>
<dbReference type="AlphaFoldDB" id="K2MBK0"/>
<dbReference type="Pfam" id="PF06230">
    <property type="entry name" value="LpxI_C"/>
    <property type="match status" value="1"/>
</dbReference>
<evidence type="ECO:0000313" key="3">
    <source>
        <dbReference type="EMBL" id="EKF19526.1"/>
    </source>
</evidence>
<gene>
    <name evidence="3" type="ORF">NA2_06517</name>
</gene>
<dbReference type="Gene3D" id="3.40.50.20">
    <property type="match status" value="1"/>
</dbReference>